<keyword evidence="3" id="KW-1185">Reference proteome</keyword>
<proteinExistence type="predicted"/>
<dbReference type="AlphaFoldDB" id="A0A392PJZ4"/>
<accession>A0A392PJZ4</accession>
<organism evidence="2 3">
    <name type="scientific">Trifolium medium</name>
    <dbReference type="NCBI Taxonomy" id="97028"/>
    <lineage>
        <taxon>Eukaryota</taxon>
        <taxon>Viridiplantae</taxon>
        <taxon>Streptophyta</taxon>
        <taxon>Embryophyta</taxon>
        <taxon>Tracheophyta</taxon>
        <taxon>Spermatophyta</taxon>
        <taxon>Magnoliopsida</taxon>
        <taxon>eudicotyledons</taxon>
        <taxon>Gunneridae</taxon>
        <taxon>Pentapetalae</taxon>
        <taxon>rosids</taxon>
        <taxon>fabids</taxon>
        <taxon>Fabales</taxon>
        <taxon>Fabaceae</taxon>
        <taxon>Papilionoideae</taxon>
        <taxon>50 kb inversion clade</taxon>
        <taxon>NPAAA clade</taxon>
        <taxon>Hologalegina</taxon>
        <taxon>IRL clade</taxon>
        <taxon>Trifolieae</taxon>
        <taxon>Trifolium</taxon>
    </lineage>
</organism>
<feature type="non-terminal residue" evidence="2">
    <location>
        <position position="178"/>
    </location>
</feature>
<evidence type="ECO:0000313" key="2">
    <source>
        <dbReference type="EMBL" id="MCI11947.1"/>
    </source>
</evidence>
<feature type="region of interest" description="Disordered" evidence="1">
    <location>
        <begin position="1"/>
        <end position="33"/>
    </location>
</feature>
<name>A0A392PJZ4_9FABA</name>
<feature type="non-terminal residue" evidence="2">
    <location>
        <position position="1"/>
    </location>
</feature>
<feature type="compositionally biased region" description="Polar residues" evidence="1">
    <location>
        <begin position="13"/>
        <end position="33"/>
    </location>
</feature>
<evidence type="ECO:0000313" key="3">
    <source>
        <dbReference type="Proteomes" id="UP000265520"/>
    </source>
</evidence>
<evidence type="ECO:0000256" key="1">
    <source>
        <dbReference type="SAM" id="MobiDB-lite"/>
    </source>
</evidence>
<feature type="compositionally biased region" description="Pro residues" evidence="1">
    <location>
        <begin position="1"/>
        <end position="11"/>
    </location>
</feature>
<dbReference type="Proteomes" id="UP000265520">
    <property type="component" value="Unassembled WGS sequence"/>
</dbReference>
<protein>
    <submittedName>
        <fullName evidence="2">Uncharacterized protein</fullName>
    </submittedName>
</protein>
<comment type="caution">
    <text evidence="2">The sequence shown here is derived from an EMBL/GenBank/DDBJ whole genome shotgun (WGS) entry which is preliminary data.</text>
</comment>
<sequence length="178" mass="20504">EPVQQQPPPPSLHNIQHSTLTTEPSPFNNTQTTPKQTFESYKYIKQQPTNNFTSLNHHSGFPKYKEEKKFVIDLVAISDPVVDFVEKQKRHVTESLTTTPSTEKKVVRAIPVAETIQQHRFFILQLLDFPINLFDPGGTTTAFDFNPRDWFAEFLNPYFVVFDPGGDEYRFRSSPTSI</sequence>
<reference evidence="2 3" key="1">
    <citation type="journal article" date="2018" name="Front. Plant Sci.">
        <title>Red Clover (Trifolium pratense) and Zigzag Clover (T. medium) - A Picture of Genomic Similarities and Differences.</title>
        <authorList>
            <person name="Dluhosova J."/>
            <person name="Istvanek J."/>
            <person name="Nedelnik J."/>
            <person name="Repkova J."/>
        </authorList>
    </citation>
    <scope>NUCLEOTIDE SEQUENCE [LARGE SCALE GENOMIC DNA]</scope>
    <source>
        <strain evidence="3">cv. 10/8</strain>
        <tissue evidence="2">Leaf</tissue>
    </source>
</reference>
<dbReference type="EMBL" id="LXQA010082148">
    <property type="protein sequence ID" value="MCI11947.1"/>
    <property type="molecule type" value="Genomic_DNA"/>
</dbReference>